<gene>
    <name evidence="8" type="ORF">SAMN02746098_02519</name>
</gene>
<evidence type="ECO:0000256" key="3">
    <source>
        <dbReference type="ARBA" id="ARBA00022989"/>
    </source>
</evidence>
<feature type="region of interest" description="Disordered" evidence="5">
    <location>
        <begin position="70"/>
        <end position="101"/>
    </location>
</feature>
<evidence type="ECO:0000256" key="5">
    <source>
        <dbReference type="SAM" id="MobiDB-lite"/>
    </source>
</evidence>
<dbReference type="AlphaFoldDB" id="A0A1M5YL35"/>
<dbReference type="EMBL" id="FQXJ01000008">
    <property type="protein sequence ID" value="SHI12712.1"/>
    <property type="molecule type" value="Genomic_DNA"/>
</dbReference>
<dbReference type="STRING" id="1121420.SAMN02746098_02519"/>
<evidence type="ECO:0000259" key="7">
    <source>
        <dbReference type="Pfam" id="PF06305"/>
    </source>
</evidence>
<protein>
    <recommendedName>
        <fullName evidence="7">Lipopolysaccharide assembly protein A domain-containing protein</fullName>
    </recommendedName>
</protein>
<dbReference type="OrthoDB" id="1799154at2"/>
<keyword evidence="1" id="KW-1003">Cell membrane</keyword>
<feature type="transmembrane region" description="Helical" evidence="6">
    <location>
        <begin position="38"/>
        <end position="59"/>
    </location>
</feature>
<sequence>MFVLILSLICSLLIAVFAVQNANLVTIQLLWVTKDVPLVLVILGSAFAGALIMLLLAIWRELRLKLKPKHHPKDQSLNNDLPVLQENSTLKSTDAKDKNEV</sequence>
<keyword evidence="4 6" id="KW-0472">Membrane</keyword>
<dbReference type="InterPro" id="IPR010445">
    <property type="entry name" value="LapA_dom"/>
</dbReference>
<dbReference type="GO" id="GO:0005886">
    <property type="term" value="C:plasma membrane"/>
    <property type="evidence" value="ECO:0007669"/>
    <property type="project" value="InterPro"/>
</dbReference>
<name>A0A1M5YL35_9FIRM</name>
<evidence type="ECO:0000313" key="9">
    <source>
        <dbReference type="Proteomes" id="UP000183954"/>
    </source>
</evidence>
<dbReference type="Pfam" id="PF06305">
    <property type="entry name" value="LapA_dom"/>
    <property type="match status" value="1"/>
</dbReference>
<dbReference type="PANTHER" id="PTHR41335">
    <property type="entry name" value="MEMBRANE PROTEIN-RELATED"/>
    <property type="match status" value="1"/>
</dbReference>
<keyword evidence="9" id="KW-1185">Reference proteome</keyword>
<evidence type="ECO:0000256" key="4">
    <source>
        <dbReference type="ARBA" id="ARBA00023136"/>
    </source>
</evidence>
<feature type="compositionally biased region" description="Polar residues" evidence="5">
    <location>
        <begin position="75"/>
        <end position="92"/>
    </location>
</feature>
<organism evidence="8 9">
    <name type="scientific">Desulfosporosinus lacus DSM 15449</name>
    <dbReference type="NCBI Taxonomy" id="1121420"/>
    <lineage>
        <taxon>Bacteria</taxon>
        <taxon>Bacillati</taxon>
        <taxon>Bacillota</taxon>
        <taxon>Clostridia</taxon>
        <taxon>Eubacteriales</taxon>
        <taxon>Desulfitobacteriaceae</taxon>
        <taxon>Desulfosporosinus</taxon>
    </lineage>
</organism>
<evidence type="ECO:0000256" key="2">
    <source>
        <dbReference type="ARBA" id="ARBA00022692"/>
    </source>
</evidence>
<keyword evidence="3 6" id="KW-1133">Transmembrane helix</keyword>
<keyword evidence="2 6" id="KW-0812">Transmembrane</keyword>
<dbReference type="Proteomes" id="UP000183954">
    <property type="component" value="Unassembled WGS sequence"/>
</dbReference>
<proteinExistence type="predicted"/>
<feature type="domain" description="Lipopolysaccharide assembly protein A" evidence="7">
    <location>
        <begin position="20"/>
        <end position="67"/>
    </location>
</feature>
<evidence type="ECO:0000313" key="8">
    <source>
        <dbReference type="EMBL" id="SHI12712.1"/>
    </source>
</evidence>
<evidence type="ECO:0000256" key="6">
    <source>
        <dbReference type="SAM" id="Phobius"/>
    </source>
</evidence>
<evidence type="ECO:0000256" key="1">
    <source>
        <dbReference type="ARBA" id="ARBA00022475"/>
    </source>
</evidence>
<accession>A0A1M5YL35</accession>
<dbReference type="PANTHER" id="PTHR41335:SF1">
    <property type="entry name" value="MEMBRANE PROTEIN"/>
    <property type="match status" value="1"/>
</dbReference>
<reference evidence="9" key="1">
    <citation type="submission" date="2016-11" db="EMBL/GenBank/DDBJ databases">
        <authorList>
            <person name="Varghese N."/>
            <person name="Submissions S."/>
        </authorList>
    </citation>
    <scope>NUCLEOTIDE SEQUENCE [LARGE SCALE GENOMIC DNA]</scope>
    <source>
        <strain evidence="9">DSM 15449</strain>
    </source>
</reference>
<dbReference type="RefSeq" id="WP_073030081.1">
    <property type="nucleotide sequence ID" value="NZ_FQXJ01000008.1"/>
</dbReference>